<dbReference type="Pfam" id="PF02457">
    <property type="entry name" value="DAC"/>
    <property type="match status" value="1"/>
</dbReference>
<evidence type="ECO:0000313" key="2">
    <source>
        <dbReference type="EMBL" id="CCJ51002.1"/>
    </source>
</evidence>
<dbReference type="Pfam" id="PF21752">
    <property type="entry name" value="DACNG"/>
    <property type="match status" value="1"/>
</dbReference>
<dbReference type="AlphaFoldDB" id="K0MA81"/>
<dbReference type="Proteomes" id="UP000008035">
    <property type="component" value="Chromosome"/>
</dbReference>
<dbReference type="HOGENOM" id="CLU_033625_0_0_4"/>
<dbReference type="InterPro" id="IPR048555">
    <property type="entry name" value="DACNH"/>
</dbReference>
<protein>
    <recommendedName>
        <fullName evidence="1">DAC domain-containing protein</fullName>
    </recommendedName>
</protein>
<reference evidence="2 3" key="1">
    <citation type="journal article" date="2012" name="BMC Genomics">
        <title>Comparative genomics of the classical Bordetella subspecies: the evolution and exchange of virulence-associated diversity amongst closely related pathogens.</title>
        <authorList>
            <person name="Park J."/>
            <person name="Zhang Y."/>
            <person name="Buboltz A.M."/>
            <person name="Zhang X."/>
            <person name="Schuster S.C."/>
            <person name="Ahuja U."/>
            <person name="Liu M."/>
            <person name="Miller J.F."/>
            <person name="Sebaihia M."/>
            <person name="Bentley S.D."/>
            <person name="Parkhill J."/>
            <person name="Harvill E.T."/>
        </authorList>
    </citation>
    <scope>NUCLEOTIDE SEQUENCE [LARGE SCALE GENOMIC DNA]</scope>
    <source>
        <strain evidence="2 3">Bpp5</strain>
    </source>
</reference>
<evidence type="ECO:0000313" key="3">
    <source>
        <dbReference type="Proteomes" id="UP000008035"/>
    </source>
</evidence>
<accession>K0MA81</accession>
<feature type="domain" description="DAC" evidence="1">
    <location>
        <begin position="363"/>
        <end position="507"/>
    </location>
</feature>
<sequence length="582" mass="65187">MARQTIPLFMWGYQPHFRHSIEYLAREVLKGLGVSVDAMALLVGVRRPGHANRNPVYVEPEDGQWPLALFDGLVGAVDDIYSKHHLQNMFFGDEPSRRDKPEWMRRDSVTTAVRRALTSYDERQSVHSFVGQARPVDDFYVVPVIQVPDALFRKFPPLKQRERRDEFDRGNGYPSLIHAALDTVLGEATSALQNPDPGRNMHGEMRSADEIIRLAAKAFMRTPGLAISDRHMYSDLFERLNLISSLLYEGARGSGRLLLANPTHPGIEHLLRFQTPVPISDSRWTRKVLQLAGPSAALVADSEHVYGLGRLLSSSDPEDQSVFAVDFLGHYNWVLRCGELVLLRSIYGEPTLPSEIIEADVFISNLARMFPASTQASRAHFWKLFNAAAHQKVGSMIVIAEDAESEAIRLNAQGTNIQPAELSVELLRQASAIDGSILMDPQGRCHAIGVILDGLANDHCTPSRGSRFNSAVRYVRSGNARRLAIIVSEDRTVDVFPTVRVRQSRKELEHYVKAFTEASVDSYHASMNWLSSRRFYLSAQQCSDINTALARLEAMPTEVGEIRFLCSPFGVDPEFDDSYLTD</sequence>
<dbReference type="EMBL" id="HE965803">
    <property type="protein sequence ID" value="CCJ51002.1"/>
    <property type="molecule type" value="Genomic_DNA"/>
</dbReference>
<dbReference type="SUPFAM" id="SSF143597">
    <property type="entry name" value="YojJ-like"/>
    <property type="match status" value="1"/>
</dbReference>
<dbReference type="Gene3D" id="3.40.1700.10">
    <property type="entry name" value="DNA integrity scanning protein, DisA, N-terminal domain"/>
    <property type="match status" value="1"/>
</dbReference>
<proteinExistence type="predicted"/>
<dbReference type="KEGG" id="bpar:BN117_3669"/>
<evidence type="ECO:0000259" key="1">
    <source>
        <dbReference type="PROSITE" id="PS51794"/>
    </source>
</evidence>
<organism evidence="2 3">
    <name type="scientific">Bordetella parapertussis (strain Bpp5)</name>
    <dbReference type="NCBI Taxonomy" id="1208660"/>
    <lineage>
        <taxon>Bacteria</taxon>
        <taxon>Pseudomonadati</taxon>
        <taxon>Pseudomonadota</taxon>
        <taxon>Betaproteobacteria</taxon>
        <taxon>Burkholderiales</taxon>
        <taxon>Alcaligenaceae</taxon>
        <taxon>Bordetella</taxon>
    </lineage>
</organism>
<gene>
    <name evidence="2" type="ordered locus">BN117_3669</name>
</gene>
<dbReference type="InterPro" id="IPR036888">
    <property type="entry name" value="DNA_integrity_DisA_N_sf"/>
</dbReference>
<dbReference type="PROSITE" id="PS51794">
    <property type="entry name" value="DAC"/>
    <property type="match status" value="1"/>
</dbReference>
<name>K0MA81_BORPB</name>
<dbReference type="InterPro" id="IPR048554">
    <property type="entry name" value="DACNG"/>
</dbReference>
<dbReference type="InterPro" id="IPR003390">
    <property type="entry name" value="DNA_integrity_scan_DisA_N"/>
</dbReference>
<dbReference type="Pfam" id="PF21750">
    <property type="entry name" value="DACNH"/>
    <property type="match status" value="1"/>
</dbReference>